<evidence type="ECO:0000313" key="3">
    <source>
        <dbReference type="Proteomes" id="UP000824029"/>
    </source>
</evidence>
<accession>A0A9D2DI34</accession>
<dbReference type="PANTHER" id="PTHR34322:SF2">
    <property type="entry name" value="TRANSPOSASE IS200-LIKE DOMAIN-CONTAINING PROTEIN"/>
    <property type="match status" value="1"/>
</dbReference>
<dbReference type="SUPFAM" id="SSF143422">
    <property type="entry name" value="Transposase IS200-like"/>
    <property type="match status" value="1"/>
</dbReference>
<dbReference type="InterPro" id="IPR002686">
    <property type="entry name" value="Transposase_17"/>
</dbReference>
<evidence type="ECO:0000313" key="2">
    <source>
        <dbReference type="EMBL" id="HIZ17571.1"/>
    </source>
</evidence>
<dbReference type="EMBL" id="DXBZ01000011">
    <property type="protein sequence ID" value="HIZ17571.1"/>
    <property type="molecule type" value="Genomic_DNA"/>
</dbReference>
<reference evidence="2" key="1">
    <citation type="journal article" date="2021" name="PeerJ">
        <title>Extensive microbial diversity within the chicken gut microbiome revealed by metagenomics and culture.</title>
        <authorList>
            <person name="Gilroy R."/>
            <person name="Ravi A."/>
            <person name="Getino M."/>
            <person name="Pursley I."/>
            <person name="Horton D.L."/>
            <person name="Alikhan N.F."/>
            <person name="Baker D."/>
            <person name="Gharbi K."/>
            <person name="Hall N."/>
            <person name="Watson M."/>
            <person name="Adriaenssens E.M."/>
            <person name="Foster-Nyarko E."/>
            <person name="Jarju S."/>
            <person name="Secka A."/>
            <person name="Antonio M."/>
            <person name="Oren A."/>
            <person name="Chaudhuri R.R."/>
            <person name="La Ragione R."/>
            <person name="Hildebrand F."/>
            <person name="Pallen M.J."/>
        </authorList>
    </citation>
    <scope>NUCLEOTIDE SEQUENCE</scope>
    <source>
        <strain evidence="2">ChiHecolR3B27-1887</strain>
    </source>
</reference>
<protein>
    <submittedName>
        <fullName evidence="2">Transposase</fullName>
    </submittedName>
</protein>
<dbReference type="Proteomes" id="UP000824029">
    <property type="component" value="Unassembled WGS sequence"/>
</dbReference>
<proteinExistence type="predicted"/>
<dbReference type="InterPro" id="IPR036515">
    <property type="entry name" value="Transposase_17_sf"/>
</dbReference>
<dbReference type="GO" id="GO:0003677">
    <property type="term" value="F:DNA binding"/>
    <property type="evidence" value="ECO:0007669"/>
    <property type="project" value="InterPro"/>
</dbReference>
<dbReference type="Pfam" id="PF01797">
    <property type="entry name" value="Y1_Tnp"/>
    <property type="match status" value="1"/>
</dbReference>
<dbReference type="GO" id="GO:0006313">
    <property type="term" value="P:DNA transposition"/>
    <property type="evidence" value="ECO:0007669"/>
    <property type="project" value="InterPro"/>
</dbReference>
<name>A0A9D2DI34_9ACTN</name>
<dbReference type="PANTHER" id="PTHR34322">
    <property type="entry name" value="TRANSPOSASE, Y1_TNP DOMAIN-CONTAINING"/>
    <property type="match status" value="1"/>
</dbReference>
<feature type="domain" description="Transposase IS200-like" evidence="1">
    <location>
        <begin position="9"/>
        <end position="123"/>
    </location>
</feature>
<dbReference type="AlphaFoldDB" id="A0A9D2DI34"/>
<evidence type="ECO:0000259" key="1">
    <source>
        <dbReference type="SMART" id="SM01321"/>
    </source>
</evidence>
<dbReference type="GO" id="GO:0004803">
    <property type="term" value="F:transposase activity"/>
    <property type="evidence" value="ECO:0007669"/>
    <property type="project" value="InterPro"/>
</dbReference>
<dbReference type="SMART" id="SM01321">
    <property type="entry name" value="Y1_Tnp"/>
    <property type="match status" value="1"/>
</dbReference>
<comment type="caution">
    <text evidence="2">The sequence shown here is derived from an EMBL/GenBank/DDBJ whole genome shotgun (WGS) entry which is preliminary data.</text>
</comment>
<sequence length="258" mass="28320">MPRVAREVSPTGYYHVMMRGSGRMLIFEDDADRLHFLDLLRDVRTEHSVVLVAWCLMANHVHLVLRDDAGKLSAAMHSVATAYASYFNLRTGHVGPVFAGRFKSVPVTSEAQLLAAVRYVHDNPAKAGVCSRNEYRWSSYHEYIGQSSVADTSVILDMLDGVEGFLALSESSVPTGYCFRCGARISDDDALDVARAAVYPVELDRIKALDSATRGSLLAALRATGLTVKQVERLTGVGRYTIDRATFSSEAARDDLSQ</sequence>
<organism evidence="2 3">
    <name type="scientific">Candidatus Olsenella stercoravium</name>
    <dbReference type="NCBI Taxonomy" id="2838713"/>
    <lineage>
        <taxon>Bacteria</taxon>
        <taxon>Bacillati</taxon>
        <taxon>Actinomycetota</taxon>
        <taxon>Coriobacteriia</taxon>
        <taxon>Coriobacteriales</taxon>
        <taxon>Atopobiaceae</taxon>
        <taxon>Olsenella</taxon>
    </lineage>
</organism>
<dbReference type="Gene3D" id="3.30.70.1290">
    <property type="entry name" value="Transposase IS200-like"/>
    <property type="match status" value="1"/>
</dbReference>
<gene>
    <name evidence="2" type="ORF">IAA22_00405</name>
</gene>
<reference evidence="2" key="2">
    <citation type="submission" date="2021-04" db="EMBL/GenBank/DDBJ databases">
        <authorList>
            <person name="Gilroy R."/>
        </authorList>
    </citation>
    <scope>NUCLEOTIDE SEQUENCE</scope>
    <source>
        <strain evidence="2">ChiHecolR3B27-1887</strain>
    </source>
</reference>